<dbReference type="GeneID" id="54574526"/>
<dbReference type="AlphaFoldDB" id="A0A6A6IRW8"/>
<organism evidence="1 2">
    <name type="scientific">Trematosphaeria pertusa</name>
    <dbReference type="NCBI Taxonomy" id="390896"/>
    <lineage>
        <taxon>Eukaryota</taxon>
        <taxon>Fungi</taxon>
        <taxon>Dikarya</taxon>
        <taxon>Ascomycota</taxon>
        <taxon>Pezizomycotina</taxon>
        <taxon>Dothideomycetes</taxon>
        <taxon>Pleosporomycetidae</taxon>
        <taxon>Pleosporales</taxon>
        <taxon>Massarineae</taxon>
        <taxon>Trematosphaeriaceae</taxon>
        <taxon>Trematosphaeria</taxon>
    </lineage>
</organism>
<dbReference type="Proteomes" id="UP000800094">
    <property type="component" value="Unassembled WGS sequence"/>
</dbReference>
<dbReference type="RefSeq" id="XP_033687354.1">
    <property type="nucleotide sequence ID" value="XM_033821196.1"/>
</dbReference>
<dbReference type="EMBL" id="ML987192">
    <property type="protein sequence ID" value="KAF2252350.1"/>
    <property type="molecule type" value="Genomic_DNA"/>
</dbReference>
<proteinExistence type="predicted"/>
<sequence>MQPKRAIARNRDIALDKVYTESSALQSRILLPFILAFAPGPFDLSTRLTRRSLMGCPALCCQISFCCPSKIPEEDAHKAPCSRLFHTCAGRTP</sequence>
<name>A0A6A6IRW8_9PLEO</name>
<evidence type="ECO:0000313" key="2">
    <source>
        <dbReference type="Proteomes" id="UP000800094"/>
    </source>
</evidence>
<accession>A0A6A6IRW8</accession>
<reference evidence="1" key="1">
    <citation type="journal article" date="2020" name="Stud. Mycol.">
        <title>101 Dothideomycetes genomes: a test case for predicting lifestyles and emergence of pathogens.</title>
        <authorList>
            <person name="Haridas S."/>
            <person name="Albert R."/>
            <person name="Binder M."/>
            <person name="Bloem J."/>
            <person name="Labutti K."/>
            <person name="Salamov A."/>
            <person name="Andreopoulos B."/>
            <person name="Baker S."/>
            <person name="Barry K."/>
            <person name="Bills G."/>
            <person name="Bluhm B."/>
            <person name="Cannon C."/>
            <person name="Castanera R."/>
            <person name="Culley D."/>
            <person name="Daum C."/>
            <person name="Ezra D."/>
            <person name="Gonzalez J."/>
            <person name="Henrissat B."/>
            <person name="Kuo A."/>
            <person name="Liang C."/>
            <person name="Lipzen A."/>
            <person name="Lutzoni F."/>
            <person name="Magnuson J."/>
            <person name="Mondo S."/>
            <person name="Nolan M."/>
            <person name="Ohm R."/>
            <person name="Pangilinan J."/>
            <person name="Park H.-J."/>
            <person name="Ramirez L."/>
            <person name="Alfaro M."/>
            <person name="Sun H."/>
            <person name="Tritt A."/>
            <person name="Yoshinaga Y."/>
            <person name="Zwiers L.-H."/>
            <person name="Turgeon B."/>
            <person name="Goodwin S."/>
            <person name="Spatafora J."/>
            <person name="Crous P."/>
            <person name="Grigoriev I."/>
        </authorList>
    </citation>
    <scope>NUCLEOTIDE SEQUENCE</scope>
    <source>
        <strain evidence="1">CBS 122368</strain>
    </source>
</reference>
<keyword evidence="2" id="KW-1185">Reference proteome</keyword>
<evidence type="ECO:0000313" key="1">
    <source>
        <dbReference type="EMBL" id="KAF2252350.1"/>
    </source>
</evidence>
<gene>
    <name evidence="1" type="ORF">BU26DRAFT_255820</name>
</gene>
<protein>
    <submittedName>
        <fullName evidence="1">Uncharacterized protein</fullName>
    </submittedName>
</protein>